<dbReference type="InterPro" id="IPR036259">
    <property type="entry name" value="MFS_trans_sf"/>
</dbReference>
<evidence type="ECO:0000256" key="2">
    <source>
        <dbReference type="SAM" id="Phobius"/>
    </source>
</evidence>
<protein>
    <recommendedName>
        <fullName evidence="8">Major facilitator superfamily (MFS) profile domain-containing protein</fullName>
    </recommendedName>
</protein>
<dbReference type="Gene3D" id="1.20.1250.20">
    <property type="entry name" value="MFS general substrate transporter like domains"/>
    <property type="match status" value="2"/>
</dbReference>
<proteinExistence type="predicted"/>
<feature type="compositionally biased region" description="Basic and acidic residues" evidence="1">
    <location>
        <begin position="237"/>
        <end position="254"/>
    </location>
</feature>
<gene>
    <name evidence="4" type="ORF">AVEN_167751_1</name>
    <name evidence="5" type="ORF">AVEN_61234_1</name>
    <name evidence="6" type="ORF">AVEN_72081_1</name>
    <name evidence="3" type="ORF">AVEN_89499_1</name>
</gene>
<organism evidence="6 7">
    <name type="scientific">Araneus ventricosus</name>
    <name type="common">Orbweaver spider</name>
    <name type="synonym">Epeira ventricosa</name>
    <dbReference type="NCBI Taxonomy" id="182803"/>
    <lineage>
        <taxon>Eukaryota</taxon>
        <taxon>Metazoa</taxon>
        <taxon>Ecdysozoa</taxon>
        <taxon>Arthropoda</taxon>
        <taxon>Chelicerata</taxon>
        <taxon>Arachnida</taxon>
        <taxon>Araneae</taxon>
        <taxon>Araneomorphae</taxon>
        <taxon>Entelegynae</taxon>
        <taxon>Araneoidea</taxon>
        <taxon>Araneidae</taxon>
        <taxon>Araneus</taxon>
    </lineage>
</organism>
<sequence length="441" mass="49196">MSSEVTWAHRQNPKQMTKTETKSALTENQGLGLTFSMTLFPQVLKLHFNKNITLAISMSMFGACFGGFITPPLIKWIFQSYGVSGTFLIMGGIMLNSLPFAMWLKYMKPRKALAQMDQKEIKPLMKEAENPVAAANATATLKSADSGKQKNIEAKEEYCVWELQDNSNNKLPSYLSSRQVNGEKLAKHFTSLNNGCQTDSNHLKKHLMKDQELKDDKETLEQTVTLLPKSVESVPSDTDKKKISNETKPVDKKPVSKQKSALQSLTIFLDFTFLIMLITQSLEVIVQMLTLTTMLDYSRDKGIDRSYEVYFLMSLPLAEVIGRVTLSMIIDKDYITKLNFTIVSFNVLAAVVLIIVWAETFAVMMVGVVAFGLVTSGLLSVFPMLVFQFIEPKNYIMALASRSFLYGPLSFLCSPLIGNNIFLLDHLLVEGPASRGPSGGD</sequence>
<evidence type="ECO:0000313" key="5">
    <source>
        <dbReference type="EMBL" id="GBL74645.1"/>
    </source>
</evidence>
<dbReference type="EMBL" id="BGPR01078045">
    <property type="protein sequence ID" value="GBL68558.1"/>
    <property type="molecule type" value="Genomic_DNA"/>
</dbReference>
<dbReference type="PANTHER" id="PTHR11360:SF303">
    <property type="entry name" value="MAJOR FACILITATOR SUPERFAMILY (MFS) PROFILE DOMAIN-CONTAINING PROTEIN"/>
    <property type="match status" value="1"/>
</dbReference>
<evidence type="ECO:0000256" key="1">
    <source>
        <dbReference type="SAM" id="MobiDB-lite"/>
    </source>
</evidence>
<dbReference type="InterPro" id="IPR050327">
    <property type="entry name" value="Proton-linked_MCT"/>
</dbReference>
<feature type="region of interest" description="Disordered" evidence="1">
    <location>
        <begin position="231"/>
        <end position="255"/>
    </location>
</feature>
<dbReference type="SUPFAM" id="SSF103473">
    <property type="entry name" value="MFS general substrate transporter"/>
    <property type="match status" value="1"/>
</dbReference>
<dbReference type="Proteomes" id="UP000499080">
    <property type="component" value="Unassembled WGS sequence"/>
</dbReference>
<feature type="transmembrane region" description="Helical" evidence="2">
    <location>
        <begin position="80"/>
        <end position="104"/>
    </location>
</feature>
<dbReference type="InterPro" id="IPR011701">
    <property type="entry name" value="MFS"/>
</dbReference>
<feature type="compositionally biased region" description="Polar residues" evidence="1">
    <location>
        <begin position="13"/>
        <end position="22"/>
    </location>
</feature>
<feature type="transmembrane region" description="Helical" evidence="2">
    <location>
        <begin position="52"/>
        <end position="74"/>
    </location>
</feature>
<dbReference type="EMBL" id="BGPR01079466">
    <property type="protein sequence ID" value="GBL74648.1"/>
    <property type="molecule type" value="Genomic_DNA"/>
</dbReference>
<keyword evidence="7" id="KW-1185">Reference proteome</keyword>
<keyword evidence="2" id="KW-0812">Transmembrane</keyword>
<dbReference type="GO" id="GO:0008028">
    <property type="term" value="F:monocarboxylic acid transmembrane transporter activity"/>
    <property type="evidence" value="ECO:0007669"/>
    <property type="project" value="TreeGrafter"/>
</dbReference>
<dbReference type="OrthoDB" id="5667at2759"/>
<keyword evidence="2" id="KW-0472">Membrane</keyword>
<dbReference type="AlphaFoldDB" id="A0A4Y2A4D2"/>
<dbReference type="EMBL" id="BGPR01078040">
    <property type="protein sequence ID" value="GBL68538.1"/>
    <property type="molecule type" value="Genomic_DNA"/>
</dbReference>
<reference evidence="6 7" key="1">
    <citation type="journal article" date="2019" name="Sci. Rep.">
        <title>Orb-weaving spider Araneus ventricosus genome elucidates the spidroin gene catalogue.</title>
        <authorList>
            <person name="Kono N."/>
            <person name="Nakamura H."/>
            <person name="Ohtoshi R."/>
            <person name="Moran D.A.P."/>
            <person name="Shinohara A."/>
            <person name="Yoshida Y."/>
            <person name="Fujiwara M."/>
            <person name="Mori M."/>
            <person name="Tomita M."/>
            <person name="Arakawa K."/>
        </authorList>
    </citation>
    <scope>NUCLEOTIDE SEQUENCE [LARGE SCALE GENOMIC DNA]</scope>
</reference>
<comment type="caution">
    <text evidence="6">The sequence shown here is derived from an EMBL/GenBank/DDBJ whole genome shotgun (WGS) entry which is preliminary data.</text>
</comment>
<feature type="transmembrane region" description="Helical" evidence="2">
    <location>
        <begin position="364"/>
        <end position="387"/>
    </location>
</feature>
<evidence type="ECO:0000313" key="3">
    <source>
        <dbReference type="EMBL" id="GBL68538.1"/>
    </source>
</evidence>
<feature type="region of interest" description="Disordered" evidence="1">
    <location>
        <begin position="1"/>
        <end position="22"/>
    </location>
</feature>
<accession>A0A4Y2A4D2</accession>
<dbReference type="PANTHER" id="PTHR11360">
    <property type="entry name" value="MONOCARBOXYLATE TRANSPORTER"/>
    <property type="match status" value="1"/>
</dbReference>
<dbReference type="EMBL" id="BGPR01079465">
    <property type="protein sequence ID" value="GBL74645.1"/>
    <property type="molecule type" value="Genomic_DNA"/>
</dbReference>
<feature type="transmembrane region" description="Helical" evidence="2">
    <location>
        <begin position="399"/>
        <end position="418"/>
    </location>
</feature>
<feature type="transmembrane region" description="Helical" evidence="2">
    <location>
        <begin position="338"/>
        <end position="358"/>
    </location>
</feature>
<evidence type="ECO:0000313" key="6">
    <source>
        <dbReference type="EMBL" id="GBL74648.1"/>
    </source>
</evidence>
<keyword evidence="2" id="KW-1133">Transmembrane helix</keyword>
<dbReference type="Pfam" id="PF07690">
    <property type="entry name" value="MFS_1"/>
    <property type="match status" value="1"/>
</dbReference>
<evidence type="ECO:0000313" key="4">
    <source>
        <dbReference type="EMBL" id="GBL68558.1"/>
    </source>
</evidence>
<name>A0A4Y2A4D2_ARAVE</name>
<feature type="transmembrane region" description="Helical" evidence="2">
    <location>
        <begin position="267"/>
        <end position="289"/>
    </location>
</feature>
<evidence type="ECO:0000313" key="7">
    <source>
        <dbReference type="Proteomes" id="UP000499080"/>
    </source>
</evidence>
<feature type="transmembrane region" description="Helical" evidence="2">
    <location>
        <begin position="309"/>
        <end position="326"/>
    </location>
</feature>
<evidence type="ECO:0008006" key="8">
    <source>
        <dbReference type="Google" id="ProtNLM"/>
    </source>
</evidence>